<reference evidence="1" key="1">
    <citation type="submission" date="2023-07" db="EMBL/GenBank/DDBJ databases">
        <title>draft genome sequence of fig (Ficus carica).</title>
        <authorList>
            <person name="Takahashi T."/>
            <person name="Nishimura K."/>
        </authorList>
    </citation>
    <scope>NUCLEOTIDE SEQUENCE</scope>
</reference>
<dbReference type="PANTHER" id="PTHR24222:SF79">
    <property type="entry name" value="ATP BINDING CASSETTE SUBFAMILY B"/>
    <property type="match status" value="1"/>
</dbReference>
<sequence length="108" mass="11806">MGIGLVRKSGCGKSTAIGLILRFYDVENAFATNILLGKLDALEREVLEAAKAANVHEFISQIIERRVQNGMWGNWGAAIRRAKVEDGNCKGYISEPEHTTIGRGNECS</sequence>
<dbReference type="InterPro" id="IPR027417">
    <property type="entry name" value="P-loop_NTPase"/>
</dbReference>
<proteinExistence type="predicted"/>
<dbReference type="GO" id="GO:0042626">
    <property type="term" value="F:ATPase-coupled transmembrane transporter activity"/>
    <property type="evidence" value="ECO:0007669"/>
    <property type="project" value="TreeGrafter"/>
</dbReference>
<organism evidence="1 2">
    <name type="scientific">Ficus carica</name>
    <name type="common">Common fig</name>
    <dbReference type="NCBI Taxonomy" id="3494"/>
    <lineage>
        <taxon>Eukaryota</taxon>
        <taxon>Viridiplantae</taxon>
        <taxon>Streptophyta</taxon>
        <taxon>Embryophyta</taxon>
        <taxon>Tracheophyta</taxon>
        <taxon>Spermatophyta</taxon>
        <taxon>Magnoliopsida</taxon>
        <taxon>eudicotyledons</taxon>
        <taxon>Gunneridae</taxon>
        <taxon>Pentapetalae</taxon>
        <taxon>rosids</taxon>
        <taxon>fabids</taxon>
        <taxon>Rosales</taxon>
        <taxon>Moraceae</taxon>
        <taxon>Ficeae</taxon>
        <taxon>Ficus</taxon>
    </lineage>
</organism>
<evidence type="ECO:0000313" key="1">
    <source>
        <dbReference type="EMBL" id="GMN50627.1"/>
    </source>
</evidence>
<gene>
    <name evidence="1" type="ORF">TIFTF001_019789</name>
</gene>
<dbReference type="EMBL" id="BTGU01000034">
    <property type="protein sequence ID" value="GMN50627.1"/>
    <property type="molecule type" value="Genomic_DNA"/>
</dbReference>
<name>A0AA88ACC4_FICCA</name>
<dbReference type="InterPro" id="IPR039421">
    <property type="entry name" value="Type_1_exporter"/>
</dbReference>
<protein>
    <submittedName>
        <fullName evidence="1">Uncharacterized protein</fullName>
    </submittedName>
</protein>
<evidence type="ECO:0000313" key="2">
    <source>
        <dbReference type="Proteomes" id="UP001187192"/>
    </source>
</evidence>
<comment type="caution">
    <text evidence="1">The sequence shown here is derived from an EMBL/GenBank/DDBJ whole genome shotgun (WGS) entry which is preliminary data.</text>
</comment>
<dbReference type="SUPFAM" id="SSF52540">
    <property type="entry name" value="P-loop containing nucleoside triphosphate hydrolases"/>
    <property type="match status" value="1"/>
</dbReference>
<dbReference type="Proteomes" id="UP001187192">
    <property type="component" value="Unassembled WGS sequence"/>
</dbReference>
<dbReference type="AlphaFoldDB" id="A0AA88ACC4"/>
<keyword evidence="2" id="KW-1185">Reference proteome</keyword>
<dbReference type="Gene3D" id="3.40.50.300">
    <property type="entry name" value="P-loop containing nucleotide triphosphate hydrolases"/>
    <property type="match status" value="1"/>
</dbReference>
<dbReference type="Gramene" id="FCD_00008298-RA">
    <property type="protein sequence ID" value="FCD_00008298-RA:cds"/>
    <property type="gene ID" value="FCD_00008298"/>
</dbReference>
<dbReference type="GO" id="GO:0005886">
    <property type="term" value="C:plasma membrane"/>
    <property type="evidence" value="ECO:0007669"/>
    <property type="project" value="TreeGrafter"/>
</dbReference>
<accession>A0AA88ACC4</accession>
<dbReference type="PANTHER" id="PTHR24222">
    <property type="entry name" value="ABC TRANSPORTER B FAMILY"/>
    <property type="match status" value="1"/>
</dbReference>